<dbReference type="OrthoDB" id="7728296at2"/>
<keyword evidence="1" id="KW-1133">Transmembrane helix</keyword>
<reference evidence="2 3" key="1">
    <citation type="journal article" date="2010" name="J. Bacteriol.">
        <title>Genome sequences of Oceanicola granulosus HTCC2516(T) and Oceanicola batsensis HTCC2597(TDelta).</title>
        <authorList>
            <person name="Thrash J.C."/>
            <person name="Cho J.C."/>
            <person name="Vergin K.L."/>
            <person name="Giovannoni S.J."/>
        </authorList>
    </citation>
    <scope>NUCLEOTIDE SEQUENCE [LARGE SCALE GENOMIC DNA]</scope>
    <source>
        <strain evidence="3">ATCC BAA-863 / DSM 15984 / KCTC 12145 / HTCC2597</strain>
    </source>
</reference>
<organism evidence="2 3">
    <name type="scientific">Pseudooceanicola batsensis (strain ATCC BAA-863 / DSM 15984 / KCTC 12145 / HTCC2597)</name>
    <name type="common">Oceanicola batsensis</name>
    <dbReference type="NCBI Taxonomy" id="252305"/>
    <lineage>
        <taxon>Bacteria</taxon>
        <taxon>Pseudomonadati</taxon>
        <taxon>Pseudomonadota</taxon>
        <taxon>Alphaproteobacteria</taxon>
        <taxon>Rhodobacterales</taxon>
        <taxon>Paracoccaceae</taxon>
        <taxon>Pseudooceanicola</taxon>
    </lineage>
</organism>
<dbReference type="HOGENOM" id="CLU_2826866_0_0_5"/>
<name>A3TYQ4_PSEBH</name>
<proteinExistence type="predicted"/>
<dbReference type="AlphaFoldDB" id="A3TYQ4"/>
<accession>A3TYQ4</accession>
<evidence type="ECO:0000256" key="1">
    <source>
        <dbReference type="SAM" id="Phobius"/>
    </source>
</evidence>
<dbReference type="STRING" id="252305.OB2597_15110"/>
<gene>
    <name evidence="2" type="ORF">OB2597_15110</name>
</gene>
<comment type="caution">
    <text evidence="2">The sequence shown here is derived from an EMBL/GenBank/DDBJ whole genome shotgun (WGS) entry which is preliminary data.</text>
</comment>
<keyword evidence="1" id="KW-0472">Membrane</keyword>
<evidence type="ECO:0000313" key="3">
    <source>
        <dbReference type="Proteomes" id="UP000004318"/>
    </source>
</evidence>
<evidence type="ECO:0000313" key="2">
    <source>
        <dbReference type="EMBL" id="EAQ02722.1"/>
    </source>
</evidence>
<dbReference type="eggNOG" id="ENOG50319HR">
    <property type="taxonomic scope" value="Bacteria"/>
</dbReference>
<keyword evidence="1" id="KW-0812">Transmembrane</keyword>
<protein>
    <submittedName>
        <fullName evidence="2">Uncharacterized protein</fullName>
    </submittedName>
</protein>
<dbReference type="Proteomes" id="UP000004318">
    <property type="component" value="Unassembled WGS sequence"/>
</dbReference>
<dbReference type="RefSeq" id="WP_009807231.1">
    <property type="nucleotide sequence ID" value="NZ_CH724131.1"/>
</dbReference>
<feature type="transmembrane region" description="Helical" evidence="1">
    <location>
        <begin position="46"/>
        <end position="65"/>
    </location>
</feature>
<dbReference type="EMBL" id="AAMO01000006">
    <property type="protein sequence ID" value="EAQ02722.1"/>
    <property type="molecule type" value="Genomic_DNA"/>
</dbReference>
<keyword evidence="3" id="KW-1185">Reference proteome</keyword>
<sequence>MSRLILVLVLIAAVVAAASLIAAAFARPSSASGPEPARRTSAIQKAAYGLLIAVMTGVAAGWLGAE</sequence>